<dbReference type="GO" id="GO:0016709">
    <property type="term" value="F:oxidoreductase activity, acting on paired donors, with incorporation or reduction of molecular oxygen, NAD(P)H as one donor, and incorporation of one atom of oxygen"/>
    <property type="evidence" value="ECO:0007669"/>
    <property type="project" value="UniProtKB-ARBA"/>
</dbReference>
<sequence>MHDIPPYDVVIAGAGPVGLFLACELRLFHLSVLVLEQAEDPAAPLKRLPFGMRGLSVPSVEAFYRRGLLDALTAQSPLVPAAQAGRQARRPGGHFAGIPFFAEHIDESRWVYRLPGPAASGMATTMEQIETVLAARAAATGVALRRGIGVTSFEQSDHAVTIHTAGETFRACWLVGCDGGRSTVRKLGGFEFPGTDPEFTGYSVEVELADPDRLPPGRHYTPSGMYNHQAPGVIAMVDFDGGAFHRSRPITLDHVQAVLRRISGTDLVVNALRQATSWTDRASQATAYRSGRVLLAGDAAHIHSPLGGQGLNLGLGDAMNLGWKLASVQRGHMPEALLDSYFAERHRVGAQVLDWSRAQVGVMRPSASSRALEAILRDLIETPDGATYFAERVWGTGLRYPLGTGHPLVGRSVPDFTLDDGTRVGQQLRSGKGLLLDFGAGAPLRVFARRWPGPLMYLTADATGSLGLAAVLVRPDGVVAWASDGRPDEAELDSICIRWFGEGRAI</sequence>
<dbReference type="InterPro" id="IPR002938">
    <property type="entry name" value="FAD-bd"/>
</dbReference>
<dbReference type="PRINTS" id="PR00420">
    <property type="entry name" value="RNGMNOXGNASE"/>
</dbReference>
<evidence type="ECO:0000313" key="6">
    <source>
        <dbReference type="Proteomes" id="UP000464787"/>
    </source>
</evidence>
<dbReference type="Pfam" id="PF21274">
    <property type="entry name" value="Rng_hyd_C"/>
    <property type="match status" value="1"/>
</dbReference>
<keyword evidence="2" id="KW-0285">Flavoprotein</keyword>
<name>A0A857JBM9_9BURK</name>
<dbReference type="PANTHER" id="PTHR43004">
    <property type="entry name" value="TRK SYSTEM POTASSIUM UPTAKE PROTEIN"/>
    <property type="match status" value="1"/>
</dbReference>
<keyword evidence="3" id="KW-0274">FAD</keyword>
<dbReference type="Gene3D" id="3.40.30.120">
    <property type="match status" value="1"/>
</dbReference>
<proteinExistence type="predicted"/>
<gene>
    <name evidence="5" type="ORF">GT347_05460</name>
</gene>
<dbReference type="Proteomes" id="UP000464787">
    <property type="component" value="Chromosome"/>
</dbReference>
<reference evidence="5 6" key="1">
    <citation type="submission" date="2020-01" db="EMBL/GenBank/DDBJ databases">
        <title>Genome sequencing of strain KACC 21265.</title>
        <authorList>
            <person name="Heo J."/>
            <person name="Kim S.-J."/>
            <person name="Kim J.-S."/>
            <person name="Hong S.-B."/>
            <person name="Kwon S.-W."/>
        </authorList>
    </citation>
    <scope>NUCLEOTIDE SEQUENCE [LARGE SCALE GENOMIC DNA]</scope>
    <source>
        <strain evidence="5 6">KACC 21265</strain>
    </source>
</reference>
<dbReference type="Pfam" id="PF01494">
    <property type="entry name" value="FAD_binding_3"/>
    <property type="match status" value="1"/>
</dbReference>
<accession>A0A857JBM9</accession>
<dbReference type="KEGG" id="xyk:GT347_05460"/>
<dbReference type="InterPro" id="IPR050641">
    <property type="entry name" value="RIFMO-like"/>
</dbReference>
<comment type="cofactor">
    <cofactor evidence="1">
        <name>FAD</name>
        <dbReference type="ChEBI" id="CHEBI:57692"/>
    </cofactor>
</comment>
<dbReference type="Gene3D" id="3.50.50.60">
    <property type="entry name" value="FAD/NAD(P)-binding domain"/>
    <property type="match status" value="1"/>
</dbReference>
<evidence type="ECO:0000259" key="4">
    <source>
        <dbReference type="Pfam" id="PF01494"/>
    </source>
</evidence>
<protein>
    <submittedName>
        <fullName evidence="5">FAD-dependent oxidoreductase</fullName>
    </submittedName>
</protein>
<feature type="domain" description="FAD-binding" evidence="4">
    <location>
        <begin position="7"/>
        <end position="356"/>
    </location>
</feature>
<evidence type="ECO:0000256" key="2">
    <source>
        <dbReference type="ARBA" id="ARBA00022630"/>
    </source>
</evidence>
<organism evidence="5 6">
    <name type="scientific">Xylophilus rhododendri</name>
    <dbReference type="NCBI Taxonomy" id="2697032"/>
    <lineage>
        <taxon>Bacteria</taxon>
        <taxon>Pseudomonadati</taxon>
        <taxon>Pseudomonadota</taxon>
        <taxon>Betaproteobacteria</taxon>
        <taxon>Burkholderiales</taxon>
        <taxon>Xylophilus</taxon>
    </lineage>
</organism>
<dbReference type="EMBL" id="CP047650">
    <property type="protein sequence ID" value="QHJ01421.1"/>
    <property type="molecule type" value="Genomic_DNA"/>
</dbReference>
<evidence type="ECO:0000256" key="1">
    <source>
        <dbReference type="ARBA" id="ARBA00001974"/>
    </source>
</evidence>
<dbReference type="RefSeq" id="WP_160555229.1">
    <property type="nucleotide sequence ID" value="NZ_CP047650.1"/>
</dbReference>
<dbReference type="Gene3D" id="3.30.70.2450">
    <property type="match status" value="1"/>
</dbReference>
<dbReference type="AlphaFoldDB" id="A0A857JBM9"/>
<dbReference type="InterPro" id="IPR036188">
    <property type="entry name" value="FAD/NAD-bd_sf"/>
</dbReference>
<evidence type="ECO:0000313" key="5">
    <source>
        <dbReference type="EMBL" id="QHJ01421.1"/>
    </source>
</evidence>
<dbReference type="PANTHER" id="PTHR43004:SF19">
    <property type="entry name" value="BINDING MONOOXYGENASE, PUTATIVE (JCVI)-RELATED"/>
    <property type="match status" value="1"/>
</dbReference>
<dbReference type="SUPFAM" id="SSF51905">
    <property type="entry name" value="FAD/NAD(P)-binding domain"/>
    <property type="match status" value="1"/>
</dbReference>
<dbReference type="GO" id="GO:0071949">
    <property type="term" value="F:FAD binding"/>
    <property type="evidence" value="ECO:0007669"/>
    <property type="project" value="InterPro"/>
</dbReference>
<evidence type="ECO:0000256" key="3">
    <source>
        <dbReference type="ARBA" id="ARBA00022827"/>
    </source>
</evidence>
<keyword evidence="6" id="KW-1185">Reference proteome</keyword>